<name>A0A7W7VLW7_9ACTN</name>
<proteinExistence type="predicted"/>
<keyword evidence="3" id="KW-1185">Reference proteome</keyword>
<protein>
    <submittedName>
        <fullName evidence="2">Uncharacterized protein</fullName>
    </submittedName>
</protein>
<evidence type="ECO:0000313" key="2">
    <source>
        <dbReference type="EMBL" id="MBB4914595.1"/>
    </source>
</evidence>
<feature type="region of interest" description="Disordered" evidence="1">
    <location>
        <begin position="1"/>
        <end position="96"/>
    </location>
</feature>
<gene>
    <name evidence="2" type="ORF">FHS44_001667</name>
</gene>
<accession>A0A7W7VLW7</accession>
<sequence>MNGETGGTGDGAEDGVEGVADRAAGRSSGIDGLPREGPLTRNVVASRPTSANAPPTRAEPRPRITSHRPSGARTSHEKPSRSMGDHHRMSRGYDSP</sequence>
<evidence type="ECO:0000256" key="1">
    <source>
        <dbReference type="SAM" id="MobiDB-lite"/>
    </source>
</evidence>
<organism evidence="2 3">
    <name type="scientific">Streptosporangium saharense</name>
    <dbReference type="NCBI Taxonomy" id="1706840"/>
    <lineage>
        <taxon>Bacteria</taxon>
        <taxon>Bacillati</taxon>
        <taxon>Actinomycetota</taxon>
        <taxon>Actinomycetes</taxon>
        <taxon>Streptosporangiales</taxon>
        <taxon>Streptosporangiaceae</taxon>
        <taxon>Streptosporangium</taxon>
    </lineage>
</organism>
<dbReference type="EMBL" id="JACHJP010000001">
    <property type="protein sequence ID" value="MBB4914595.1"/>
    <property type="molecule type" value="Genomic_DNA"/>
</dbReference>
<reference evidence="2 3" key="1">
    <citation type="submission" date="2020-08" db="EMBL/GenBank/DDBJ databases">
        <title>Genomic Encyclopedia of Type Strains, Phase III (KMG-III): the genomes of soil and plant-associated and newly described type strains.</title>
        <authorList>
            <person name="Whitman W."/>
        </authorList>
    </citation>
    <scope>NUCLEOTIDE SEQUENCE [LARGE SCALE GENOMIC DNA]</scope>
    <source>
        <strain evidence="2 3">CECT 8840</strain>
    </source>
</reference>
<comment type="caution">
    <text evidence="2">The sequence shown here is derived from an EMBL/GenBank/DDBJ whole genome shotgun (WGS) entry which is preliminary data.</text>
</comment>
<feature type="compositionally biased region" description="Basic and acidic residues" evidence="1">
    <location>
        <begin position="74"/>
        <end position="87"/>
    </location>
</feature>
<feature type="compositionally biased region" description="Gly residues" evidence="1">
    <location>
        <begin position="1"/>
        <end position="10"/>
    </location>
</feature>
<evidence type="ECO:0000313" key="3">
    <source>
        <dbReference type="Proteomes" id="UP000552644"/>
    </source>
</evidence>
<dbReference type="Proteomes" id="UP000552644">
    <property type="component" value="Unassembled WGS sequence"/>
</dbReference>
<dbReference type="AlphaFoldDB" id="A0A7W7VLW7"/>
<dbReference type="RefSeq" id="WP_184713228.1">
    <property type="nucleotide sequence ID" value="NZ_JACHJP010000001.1"/>
</dbReference>